<proteinExistence type="predicted"/>
<dbReference type="OrthoDB" id="2435505at2759"/>
<dbReference type="AlphaFoldDB" id="A0A397HCU7"/>
<dbReference type="STRING" id="1348612.A0A397HCU7"/>
<keyword evidence="2" id="KW-1185">Reference proteome</keyword>
<evidence type="ECO:0000313" key="2">
    <source>
        <dbReference type="Proteomes" id="UP000266861"/>
    </source>
</evidence>
<dbReference type="EMBL" id="PQFF01000320">
    <property type="protein sequence ID" value="RHZ60902.1"/>
    <property type="molecule type" value="Genomic_DNA"/>
</dbReference>
<organism evidence="1 2">
    <name type="scientific">Diversispora epigaea</name>
    <dbReference type="NCBI Taxonomy" id="1348612"/>
    <lineage>
        <taxon>Eukaryota</taxon>
        <taxon>Fungi</taxon>
        <taxon>Fungi incertae sedis</taxon>
        <taxon>Mucoromycota</taxon>
        <taxon>Glomeromycotina</taxon>
        <taxon>Glomeromycetes</taxon>
        <taxon>Diversisporales</taxon>
        <taxon>Diversisporaceae</taxon>
        <taxon>Diversispora</taxon>
    </lineage>
</organism>
<gene>
    <name evidence="1" type="ORF">Glove_350g39</name>
</gene>
<dbReference type="Proteomes" id="UP000266861">
    <property type="component" value="Unassembled WGS sequence"/>
</dbReference>
<accession>A0A397HCU7</accession>
<reference evidence="1 2" key="1">
    <citation type="submission" date="2018-08" db="EMBL/GenBank/DDBJ databases">
        <title>Genome and evolution of the arbuscular mycorrhizal fungus Diversispora epigaea (formerly Glomus versiforme) and its bacterial endosymbionts.</title>
        <authorList>
            <person name="Sun X."/>
            <person name="Fei Z."/>
            <person name="Harrison M."/>
        </authorList>
    </citation>
    <scope>NUCLEOTIDE SEQUENCE [LARGE SCALE GENOMIC DNA]</scope>
    <source>
        <strain evidence="1 2">IT104</strain>
    </source>
</reference>
<evidence type="ECO:0000313" key="1">
    <source>
        <dbReference type="EMBL" id="RHZ60902.1"/>
    </source>
</evidence>
<comment type="caution">
    <text evidence="1">The sequence shown here is derived from an EMBL/GenBank/DDBJ whole genome shotgun (WGS) entry which is preliminary data.</text>
</comment>
<sequence>MRVLTKTFPTRNITFHLSTQIITDEHALEILSWIDKKETPYIENILYEFGLLIKGNRDGFNIYAICDKVSKTIIVLKVDETGEIIGGNNSRKVIIMENETK</sequence>
<protein>
    <recommendedName>
        <fullName evidence="3">TLDc domain-containing protein</fullName>
    </recommendedName>
</protein>
<name>A0A397HCU7_9GLOM</name>
<evidence type="ECO:0008006" key="3">
    <source>
        <dbReference type="Google" id="ProtNLM"/>
    </source>
</evidence>